<proteinExistence type="inferred from homology"/>
<evidence type="ECO:0000256" key="6">
    <source>
        <dbReference type="ARBA" id="ARBA00022729"/>
    </source>
</evidence>
<keyword evidence="11" id="KW-0472">Membrane</keyword>
<evidence type="ECO:0000256" key="9">
    <source>
        <dbReference type="ARBA" id="ARBA00022840"/>
    </source>
</evidence>
<dbReference type="PROSITE" id="PS50927">
    <property type="entry name" value="BULB_LECTIN"/>
    <property type="match status" value="1"/>
</dbReference>
<dbReference type="PROSITE" id="PS50011">
    <property type="entry name" value="PROTEIN_KINASE_DOM"/>
    <property type="match status" value="1"/>
</dbReference>
<keyword evidence="3" id="KW-0245">EGF-like domain</keyword>
<dbReference type="Gene3D" id="1.10.510.10">
    <property type="entry name" value="Transferase(Phosphotransferase) domain 1"/>
    <property type="match status" value="1"/>
</dbReference>
<dbReference type="SUPFAM" id="SSF57196">
    <property type="entry name" value="EGF/Laminin"/>
    <property type="match status" value="1"/>
</dbReference>
<dbReference type="AlphaFoldDB" id="A0A6A5MLH1"/>
<evidence type="ECO:0000256" key="17">
    <source>
        <dbReference type="PIRNR" id="PIRNR000641"/>
    </source>
</evidence>
<dbReference type="GO" id="GO:0004674">
    <property type="term" value="F:protein serine/threonine kinase activity"/>
    <property type="evidence" value="ECO:0007669"/>
    <property type="project" value="UniProtKB-KW"/>
</dbReference>
<keyword evidence="14" id="KW-0325">Glycoprotein</keyword>
<keyword evidence="2 17" id="KW-0723">Serine/threonine-protein kinase</keyword>
<evidence type="ECO:0000256" key="8">
    <source>
        <dbReference type="ARBA" id="ARBA00022777"/>
    </source>
</evidence>
<dbReference type="EC" id="2.7.11.1" evidence="17"/>
<evidence type="ECO:0000256" key="1">
    <source>
        <dbReference type="ARBA" id="ARBA00004479"/>
    </source>
</evidence>
<keyword evidence="13" id="KW-0675">Receptor</keyword>
<dbReference type="Pfam" id="PF01453">
    <property type="entry name" value="B_lectin"/>
    <property type="match status" value="1"/>
</dbReference>
<protein>
    <recommendedName>
        <fullName evidence="17">Receptor-like serine/threonine-protein kinase</fullName>
        <ecNumber evidence="17">2.7.11.1</ecNumber>
    </recommendedName>
</protein>
<dbReference type="Proteomes" id="UP000447434">
    <property type="component" value="Chromosome 7"/>
</dbReference>
<comment type="catalytic activity">
    <reaction evidence="16 17">
        <text>L-seryl-[protein] + ATP = O-phospho-L-seryl-[protein] + ADP + H(+)</text>
        <dbReference type="Rhea" id="RHEA:17989"/>
        <dbReference type="Rhea" id="RHEA-COMP:9863"/>
        <dbReference type="Rhea" id="RHEA-COMP:11604"/>
        <dbReference type="ChEBI" id="CHEBI:15378"/>
        <dbReference type="ChEBI" id="CHEBI:29999"/>
        <dbReference type="ChEBI" id="CHEBI:30616"/>
        <dbReference type="ChEBI" id="CHEBI:83421"/>
        <dbReference type="ChEBI" id="CHEBI:456216"/>
        <dbReference type="EC" id="2.7.11.1"/>
    </reaction>
</comment>
<evidence type="ECO:0000256" key="14">
    <source>
        <dbReference type="ARBA" id="ARBA00023180"/>
    </source>
</evidence>
<organism evidence="18 19">
    <name type="scientific">Lupinus albus</name>
    <name type="common">White lupine</name>
    <name type="synonym">Lupinus termis</name>
    <dbReference type="NCBI Taxonomy" id="3870"/>
    <lineage>
        <taxon>Eukaryota</taxon>
        <taxon>Viridiplantae</taxon>
        <taxon>Streptophyta</taxon>
        <taxon>Embryophyta</taxon>
        <taxon>Tracheophyta</taxon>
        <taxon>Spermatophyta</taxon>
        <taxon>Magnoliopsida</taxon>
        <taxon>eudicotyledons</taxon>
        <taxon>Gunneridae</taxon>
        <taxon>Pentapetalae</taxon>
        <taxon>rosids</taxon>
        <taxon>fabids</taxon>
        <taxon>Fabales</taxon>
        <taxon>Fabaceae</taxon>
        <taxon>Papilionoideae</taxon>
        <taxon>50 kb inversion clade</taxon>
        <taxon>genistoids sensu lato</taxon>
        <taxon>core genistoids</taxon>
        <taxon>Genisteae</taxon>
        <taxon>Lupinus</taxon>
    </lineage>
</organism>
<gene>
    <name evidence="18" type="ORF">Lalb_Chr07g0178971</name>
</gene>
<evidence type="ECO:0000313" key="18">
    <source>
        <dbReference type="EMBL" id="KAE9609716.1"/>
    </source>
</evidence>
<dbReference type="CDD" id="cd00054">
    <property type="entry name" value="EGF_CA"/>
    <property type="match status" value="1"/>
</dbReference>
<dbReference type="FunFam" id="1.10.510.10:FF:000537">
    <property type="entry name" value="Putative receptor-like protein kinase"/>
    <property type="match status" value="1"/>
</dbReference>
<dbReference type="FunFam" id="3.30.200.20:FF:000059">
    <property type="entry name" value="S-receptor-like serine/threonine-protein kinase"/>
    <property type="match status" value="1"/>
</dbReference>
<dbReference type="InterPro" id="IPR000858">
    <property type="entry name" value="S_locus_glycoprot_dom"/>
</dbReference>
<sequence length="795" mass="88648">MASSILPIMFFLSLMLLTSEVTAEKNHSNIIELGSWLSPNGSHTSWVSNSGHFGFGFYHQGNGFAVGIWLIDENTIVWTANRDSPPLSFNSKLNFSNNGRLLLQKEEGDAEDLVHDVTKSAASASMLDSGNFVLYDKNNSVIWQSFDNPTDTILGGQNLTEGNKLISSMSESDHSSGHFSLNMQGDGNLVAYPVNSSAEPEDAYWAYYYSDYPRKLSLDLQGLLCRDNFQCLSNSTSLSPKSNNTTPPIYRATLDVDGNFRLYVHQFEGNTSSHVQMLWQAISDECQIKGFCGLNSYCSNISGNAACECYPGFIPSSSDNGGNSTMFLNCKPNHSKGDCQSSEDPMLYNITCFENLSWGDYPYSVIPMNFEDCHRSYREDCDCGAVLYTTSKNCKKFKFPIRYGRRLQNASGIALFKVPSGNVISPNYTPSSQKQPKLVDNKKHLIIVLAITLGSVLLLCLTFAVFIFFTYRRQVCRYTSLSESANLGFTEECSLRSFSFDELVQSTGSFMEEIGRGSYGAVYKGTIGDSNTRIAVKRLEIIVDEGEREFRAEITAIARTHHRNLVKLIGFCIDGSKKLLVYEYASNGSLANLLFKSEKHLPFRDRIKIALDVARGILYLHEECEVRIIHCNIKPQNILMDEAWTAKISEFGLARLLKPGHSRTRPGDGVKSGYLAPEWQKKEASVSVEVDIYSYGVVLLEIICRRNNIDANASSVEEIHLSSWVHQCFGAGELNKLVADGGEDVDWRIMERMVKVGLWCVHDDPSFRPSIKTVILMLEGLKDIPLPPSPAYLAV</sequence>
<keyword evidence="5" id="KW-0812">Transmembrane</keyword>
<reference evidence="19" key="1">
    <citation type="journal article" date="2020" name="Nat. Commun.">
        <title>Genome sequence of the cluster root forming white lupin.</title>
        <authorList>
            <person name="Hufnagel B."/>
            <person name="Marques A."/>
            <person name="Soriano A."/>
            <person name="Marques L."/>
            <person name="Divol F."/>
            <person name="Doumas P."/>
            <person name="Sallet E."/>
            <person name="Mancinotti D."/>
            <person name="Carrere S."/>
            <person name="Marande W."/>
            <person name="Arribat S."/>
            <person name="Keller J."/>
            <person name="Huneau C."/>
            <person name="Blein T."/>
            <person name="Aime D."/>
            <person name="Laguerre M."/>
            <person name="Taylor J."/>
            <person name="Schubert V."/>
            <person name="Nelson M."/>
            <person name="Geu-Flores F."/>
            <person name="Crespi M."/>
            <person name="Gallardo-Guerrero K."/>
            <person name="Delaux P.-M."/>
            <person name="Salse J."/>
            <person name="Berges H."/>
            <person name="Guyot R."/>
            <person name="Gouzy J."/>
            <person name="Peret B."/>
        </authorList>
    </citation>
    <scope>NUCLEOTIDE SEQUENCE [LARGE SCALE GENOMIC DNA]</scope>
    <source>
        <strain evidence="19">cv. Amiga</strain>
    </source>
</reference>
<dbReference type="SUPFAM" id="SSF51110">
    <property type="entry name" value="alpha-D-mannose-specific plant lectins"/>
    <property type="match status" value="1"/>
</dbReference>
<comment type="caution">
    <text evidence="18">The sequence shown here is derived from an EMBL/GenBank/DDBJ whole genome shotgun (WGS) entry which is preliminary data.</text>
</comment>
<evidence type="ECO:0000256" key="3">
    <source>
        <dbReference type="ARBA" id="ARBA00022536"/>
    </source>
</evidence>
<dbReference type="EMBL" id="WOCE01000007">
    <property type="protein sequence ID" value="KAE9609716.1"/>
    <property type="molecule type" value="Genomic_DNA"/>
</dbReference>
<dbReference type="GO" id="GO:0048544">
    <property type="term" value="P:recognition of pollen"/>
    <property type="evidence" value="ECO:0007669"/>
    <property type="project" value="InterPro"/>
</dbReference>
<dbReference type="GO" id="GO:0016020">
    <property type="term" value="C:membrane"/>
    <property type="evidence" value="ECO:0007669"/>
    <property type="project" value="UniProtKB-SubCell"/>
</dbReference>
<evidence type="ECO:0000256" key="13">
    <source>
        <dbReference type="ARBA" id="ARBA00023170"/>
    </source>
</evidence>
<keyword evidence="9 17" id="KW-0067">ATP-binding</keyword>
<dbReference type="InterPro" id="IPR011009">
    <property type="entry name" value="Kinase-like_dom_sf"/>
</dbReference>
<dbReference type="InterPro" id="IPR024171">
    <property type="entry name" value="SRK-like_kinase"/>
</dbReference>
<evidence type="ECO:0000256" key="4">
    <source>
        <dbReference type="ARBA" id="ARBA00022679"/>
    </source>
</evidence>
<keyword evidence="4 17" id="KW-0808">Transferase</keyword>
<comment type="catalytic activity">
    <reaction evidence="15 17">
        <text>L-threonyl-[protein] + ATP = O-phospho-L-threonyl-[protein] + ADP + H(+)</text>
        <dbReference type="Rhea" id="RHEA:46608"/>
        <dbReference type="Rhea" id="RHEA-COMP:11060"/>
        <dbReference type="Rhea" id="RHEA-COMP:11605"/>
        <dbReference type="ChEBI" id="CHEBI:15378"/>
        <dbReference type="ChEBI" id="CHEBI:30013"/>
        <dbReference type="ChEBI" id="CHEBI:30616"/>
        <dbReference type="ChEBI" id="CHEBI:61977"/>
        <dbReference type="ChEBI" id="CHEBI:456216"/>
        <dbReference type="EC" id="2.7.11.1"/>
    </reaction>
</comment>
<evidence type="ECO:0000313" key="19">
    <source>
        <dbReference type="Proteomes" id="UP000447434"/>
    </source>
</evidence>
<evidence type="ECO:0000256" key="10">
    <source>
        <dbReference type="ARBA" id="ARBA00022989"/>
    </source>
</evidence>
<dbReference type="InterPro" id="IPR000719">
    <property type="entry name" value="Prot_kinase_dom"/>
</dbReference>
<evidence type="ECO:0000256" key="11">
    <source>
        <dbReference type="ARBA" id="ARBA00023136"/>
    </source>
</evidence>
<keyword evidence="8 17" id="KW-0418">Kinase</keyword>
<evidence type="ECO:0000256" key="15">
    <source>
        <dbReference type="ARBA" id="ARBA00047899"/>
    </source>
</evidence>
<dbReference type="SMART" id="SM00108">
    <property type="entry name" value="B_lectin"/>
    <property type="match status" value="1"/>
</dbReference>
<keyword evidence="12" id="KW-1015">Disulfide bond</keyword>
<comment type="similarity">
    <text evidence="17">Belongs to the protein kinase superfamily. Ser/Thr protein kinase family.</text>
</comment>
<dbReference type="FunFam" id="2.90.10.10:FF:000026">
    <property type="entry name" value="Serine/threonine-protein kinase"/>
    <property type="match status" value="1"/>
</dbReference>
<dbReference type="InterPro" id="IPR001480">
    <property type="entry name" value="Bulb-type_lectin_dom"/>
</dbReference>
<keyword evidence="10" id="KW-1133">Transmembrane helix</keyword>
<evidence type="ECO:0000256" key="16">
    <source>
        <dbReference type="ARBA" id="ARBA00048679"/>
    </source>
</evidence>
<dbReference type="Gene3D" id="2.90.10.10">
    <property type="entry name" value="Bulb-type lectin domain"/>
    <property type="match status" value="2"/>
</dbReference>
<keyword evidence="6" id="KW-0732">Signal</keyword>
<evidence type="ECO:0000256" key="12">
    <source>
        <dbReference type="ARBA" id="ARBA00023157"/>
    </source>
</evidence>
<dbReference type="InterPro" id="IPR051343">
    <property type="entry name" value="G-type_lectin_kinases/EP1-like"/>
</dbReference>
<dbReference type="Pfam" id="PF00954">
    <property type="entry name" value="S_locus_glycop"/>
    <property type="match status" value="1"/>
</dbReference>
<keyword evidence="19" id="KW-1185">Reference proteome</keyword>
<dbReference type="Gene3D" id="3.30.200.20">
    <property type="entry name" value="Phosphorylase Kinase, domain 1"/>
    <property type="match status" value="1"/>
</dbReference>
<dbReference type="PIRSF" id="PIRSF000641">
    <property type="entry name" value="SRK"/>
    <property type="match status" value="1"/>
</dbReference>
<keyword evidence="7 17" id="KW-0547">Nucleotide-binding</keyword>
<dbReference type="PANTHER" id="PTHR47976:SF49">
    <property type="entry name" value="RECEPTOR-LIKE SERINE_THREONINE-PROTEIN KINASE"/>
    <property type="match status" value="1"/>
</dbReference>
<dbReference type="OrthoDB" id="1668230at2759"/>
<comment type="subcellular location">
    <subcellularLocation>
        <location evidence="1">Membrane</location>
        <topology evidence="1">Single-pass type I membrane protein</topology>
    </subcellularLocation>
</comment>
<evidence type="ECO:0000256" key="5">
    <source>
        <dbReference type="ARBA" id="ARBA00022692"/>
    </source>
</evidence>
<dbReference type="PANTHER" id="PTHR47976">
    <property type="entry name" value="G-TYPE LECTIN S-RECEPTOR-LIKE SERINE/THREONINE-PROTEIN KINASE SD2-5"/>
    <property type="match status" value="1"/>
</dbReference>
<dbReference type="GO" id="GO:0005524">
    <property type="term" value="F:ATP binding"/>
    <property type="evidence" value="ECO:0007669"/>
    <property type="project" value="UniProtKB-UniRule"/>
</dbReference>
<evidence type="ECO:0000256" key="7">
    <source>
        <dbReference type="ARBA" id="ARBA00022741"/>
    </source>
</evidence>
<name>A0A6A5MLH1_LUPAL</name>
<dbReference type="PROSITE" id="PS00107">
    <property type="entry name" value="PROTEIN_KINASE_ATP"/>
    <property type="match status" value="1"/>
</dbReference>
<dbReference type="Pfam" id="PF00069">
    <property type="entry name" value="Pkinase"/>
    <property type="match status" value="1"/>
</dbReference>
<dbReference type="InterPro" id="IPR017441">
    <property type="entry name" value="Protein_kinase_ATP_BS"/>
</dbReference>
<dbReference type="InterPro" id="IPR036426">
    <property type="entry name" value="Bulb-type_lectin_dom_sf"/>
</dbReference>
<dbReference type="SUPFAM" id="SSF56112">
    <property type="entry name" value="Protein kinase-like (PK-like)"/>
    <property type="match status" value="1"/>
</dbReference>
<accession>A0A6A5MLH1</accession>
<evidence type="ECO:0000256" key="2">
    <source>
        <dbReference type="ARBA" id="ARBA00022527"/>
    </source>
</evidence>